<gene>
    <name evidence="2" type="ORF">CAB88_21550</name>
</gene>
<dbReference type="Proteomes" id="UP000194143">
    <property type="component" value="Chromosome"/>
</dbReference>
<organism evidence="2 3">
    <name type="scientific">Bacillus thuringiensis</name>
    <dbReference type="NCBI Taxonomy" id="1428"/>
    <lineage>
        <taxon>Bacteria</taxon>
        <taxon>Bacillati</taxon>
        <taxon>Bacillota</taxon>
        <taxon>Bacilli</taxon>
        <taxon>Bacillales</taxon>
        <taxon>Bacillaceae</taxon>
        <taxon>Bacillus</taxon>
        <taxon>Bacillus cereus group</taxon>
    </lineage>
</organism>
<accession>A0A1W6WSI3</accession>
<keyword evidence="3" id="KW-1185">Reference proteome</keyword>
<feature type="transmembrane region" description="Helical" evidence="1">
    <location>
        <begin position="20"/>
        <end position="41"/>
    </location>
</feature>
<name>A0A1W6WSI3_BACTU</name>
<dbReference type="EMBL" id="CP021061">
    <property type="protein sequence ID" value="ARP59516.1"/>
    <property type="molecule type" value="Genomic_DNA"/>
</dbReference>
<protein>
    <recommendedName>
        <fullName evidence="4">Membrane protein YqhR</fullName>
    </recommendedName>
</protein>
<dbReference type="Pfam" id="PF11085">
    <property type="entry name" value="YqhR"/>
    <property type="match status" value="1"/>
</dbReference>
<proteinExistence type="predicted"/>
<keyword evidence="1" id="KW-0812">Transmembrane</keyword>
<sequence>MSGGVDVSQEQLGTRNFVQIGLFGGIFWGGIWYFLHIFSFTEAGPNYFLLPFAFGSWKEGVWGNVSGIVCMGLLSILIAFLYKAFFAKFEGIIAGIIYGLFWWALLFLGMGLMAPVIKSALHLPKETIVTTICIFILYGVFIAYSVSYAVNSNKVEQEGREKTNYSNK</sequence>
<feature type="transmembrane region" description="Helical" evidence="1">
    <location>
        <begin position="94"/>
        <end position="116"/>
    </location>
</feature>
<evidence type="ECO:0000256" key="1">
    <source>
        <dbReference type="SAM" id="Phobius"/>
    </source>
</evidence>
<reference evidence="2 3" key="1">
    <citation type="submission" date="2017-04" db="EMBL/GenBank/DDBJ databases">
        <title>Complete Genome Sequence of Bacillus thuringiensis type Strain ATCC 10792.</title>
        <authorList>
            <person name="Oh D.-H."/>
            <person name="Park B.-J."/>
            <person name="Shuai W."/>
            <person name="Chelliah R."/>
        </authorList>
    </citation>
    <scope>NUCLEOTIDE SEQUENCE [LARGE SCALE GENOMIC DNA]</scope>
    <source>
        <strain evidence="2 3">ATCC 10792</strain>
    </source>
</reference>
<feature type="transmembrane region" description="Helical" evidence="1">
    <location>
        <begin position="61"/>
        <end position="82"/>
    </location>
</feature>
<evidence type="ECO:0008006" key="4">
    <source>
        <dbReference type="Google" id="ProtNLM"/>
    </source>
</evidence>
<keyword evidence="1" id="KW-0472">Membrane</keyword>
<feature type="transmembrane region" description="Helical" evidence="1">
    <location>
        <begin position="128"/>
        <end position="150"/>
    </location>
</feature>
<dbReference type="InterPro" id="IPR024563">
    <property type="entry name" value="YqhR"/>
</dbReference>
<evidence type="ECO:0000313" key="2">
    <source>
        <dbReference type="EMBL" id="ARP59516.1"/>
    </source>
</evidence>
<dbReference type="AlphaFoldDB" id="A0A1W6WSI3"/>
<keyword evidence="1" id="KW-1133">Transmembrane helix</keyword>
<evidence type="ECO:0000313" key="3">
    <source>
        <dbReference type="Proteomes" id="UP000194143"/>
    </source>
</evidence>